<protein>
    <submittedName>
        <fullName evidence="2">Polysaccharide deacetylase</fullName>
    </submittedName>
</protein>
<organism evidence="2 3">
    <name type="scientific">Candidatus Rickettsiella viridis</name>
    <dbReference type="NCBI Taxonomy" id="676208"/>
    <lineage>
        <taxon>Bacteria</taxon>
        <taxon>Pseudomonadati</taxon>
        <taxon>Pseudomonadota</taxon>
        <taxon>Gammaproteobacteria</taxon>
        <taxon>Legionellales</taxon>
        <taxon>Coxiellaceae</taxon>
        <taxon>Rickettsiella</taxon>
    </lineage>
</organism>
<dbReference type="AlphaFoldDB" id="A0A2Z5UTT8"/>
<dbReference type="Gene3D" id="3.20.20.370">
    <property type="entry name" value="Glycoside hydrolase/deacetylase"/>
    <property type="match status" value="1"/>
</dbReference>
<evidence type="ECO:0000313" key="3">
    <source>
        <dbReference type="Proteomes" id="UP000282483"/>
    </source>
</evidence>
<dbReference type="RefSeq" id="WP_126322376.1">
    <property type="nucleotide sequence ID" value="NZ_AP018005.1"/>
</dbReference>
<dbReference type="PROSITE" id="PS51677">
    <property type="entry name" value="NODB"/>
    <property type="match status" value="1"/>
</dbReference>
<evidence type="ECO:0000313" key="2">
    <source>
        <dbReference type="EMBL" id="BBB14864.1"/>
    </source>
</evidence>
<accession>A0A2Z5UTT8</accession>
<keyword evidence="3" id="KW-1185">Reference proteome</keyword>
<dbReference type="EMBL" id="AP018005">
    <property type="protein sequence ID" value="BBB14864.1"/>
    <property type="molecule type" value="Genomic_DNA"/>
</dbReference>
<reference evidence="2 3" key="1">
    <citation type="submission" date="2017-03" db="EMBL/GenBank/DDBJ databases">
        <title>The genome sequence of Candidatus Rickettsiella viridis.</title>
        <authorList>
            <person name="Nikoh N."/>
            <person name="Tsuchida T."/>
            <person name="Yamaguchi K."/>
            <person name="Maeda T."/>
            <person name="Shigenobu S."/>
            <person name="Fukatsu T."/>
        </authorList>
    </citation>
    <scope>NUCLEOTIDE SEQUENCE [LARGE SCALE GENOMIC DNA]</scope>
    <source>
        <strain evidence="2 3">Ap-RA04</strain>
    </source>
</reference>
<proteinExistence type="predicted"/>
<gene>
    <name evidence="2" type="primary">arnD</name>
    <name evidence="2" type="ORF">RVIR1_03440</name>
</gene>
<dbReference type="GO" id="GO:0016810">
    <property type="term" value="F:hydrolase activity, acting on carbon-nitrogen (but not peptide) bonds"/>
    <property type="evidence" value="ECO:0007669"/>
    <property type="project" value="InterPro"/>
</dbReference>
<dbReference type="SUPFAM" id="SSF88713">
    <property type="entry name" value="Glycoside hydrolase/deacetylase"/>
    <property type="match status" value="1"/>
</dbReference>
<name>A0A2Z5UTT8_9COXI</name>
<feature type="domain" description="NodB homology" evidence="1">
    <location>
        <begin position="19"/>
        <end position="278"/>
    </location>
</feature>
<dbReference type="GO" id="GO:0005975">
    <property type="term" value="P:carbohydrate metabolic process"/>
    <property type="evidence" value="ECO:0007669"/>
    <property type="project" value="InterPro"/>
</dbReference>
<dbReference type="Proteomes" id="UP000282483">
    <property type="component" value="Chromosome"/>
</dbReference>
<dbReference type="InterPro" id="IPR011330">
    <property type="entry name" value="Glyco_hydro/deAcase_b/a-brl"/>
</dbReference>
<dbReference type="InterPro" id="IPR002509">
    <property type="entry name" value="NODB_dom"/>
</dbReference>
<sequence>MIHEDGELSGNTAENSSAKSIAIKIDVDTERGTRIGVPNLIQLFKQLNIPATFLFSLGPDNTGRAIKRIFRPGFLKKVSRSNVVGVYGFRTLLNGVLWPGPHIGRHCEDIMRQTEKAGHEVGIHCYDHIRWQDNLHAWAKEGVFKEFKKACDEFQRIFLRAPLTAGAAGWQASAYSLAAYDAANLYYASDARGIYPCFPKVGATVFKTLQIPTNLPTLDELLGRTEFPLASLDEYYLGLLRDDVVNVLTIHAEIEGMAYLSFFTEFLKKAQRQGIGFQTLQTVAQRCLENRDRIPVCELIQGTVDGRSGTLAVLENEKSIIPDAHNQK</sequence>
<dbReference type="OrthoDB" id="5589314at2"/>
<dbReference type="KEGG" id="rvi:RVIR1_03440"/>
<dbReference type="Pfam" id="PF01522">
    <property type="entry name" value="Polysacc_deac_1"/>
    <property type="match status" value="1"/>
</dbReference>
<evidence type="ECO:0000259" key="1">
    <source>
        <dbReference type="PROSITE" id="PS51677"/>
    </source>
</evidence>